<accession>A0A5K7YT90</accession>
<dbReference type="KEGG" id="dalk:DSCA_55550"/>
<evidence type="ECO:0000313" key="3">
    <source>
        <dbReference type="Proteomes" id="UP000427906"/>
    </source>
</evidence>
<sequence>MARESIPPDKKDAARGAIAGRRWASPRVDSMAMGRRGGGLEKQVAFRPVGLFPDDFGAYPRPVAPGLFSQVFNSHG</sequence>
<organism evidence="2 3">
    <name type="scientific">Desulfosarcina alkanivorans</name>
    <dbReference type="NCBI Taxonomy" id="571177"/>
    <lineage>
        <taxon>Bacteria</taxon>
        <taxon>Pseudomonadati</taxon>
        <taxon>Thermodesulfobacteriota</taxon>
        <taxon>Desulfobacteria</taxon>
        <taxon>Desulfobacterales</taxon>
        <taxon>Desulfosarcinaceae</taxon>
        <taxon>Desulfosarcina</taxon>
    </lineage>
</organism>
<protein>
    <submittedName>
        <fullName evidence="2">Uncharacterized protein</fullName>
    </submittedName>
</protein>
<proteinExistence type="predicted"/>
<dbReference type="AlphaFoldDB" id="A0A5K7YT90"/>
<evidence type="ECO:0000313" key="2">
    <source>
        <dbReference type="EMBL" id="BBO71625.1"/>
    </source>
</evidence>
<name>A0A5K7YT90_9BACT</name>
<evidence type="ECO:0000256" key="1">
    <source>
        <dbReference type="SAM" id="MobiDB-lite"/>
    </source>
</evidence>
<dbReference type="EMBL" id="AP021874">
    <property type="protein sequence ID" value="BBO71625.1"/>
    <property type="molecule type" value="Genomic_DNA"/>
</dbReference>
<reference evidence="2 3" key="1">
    <citation type="submission" date="2019-11" db="EMBL/GenBank/DDBJ databases">
        <title>Comparative genomics of hydrocarbon-degrading Desulfosarcina strains.</title>
        <authorList>
            <person name="Watanabe M."/>
            <person name="Kojima H."/>
            <person name="Fukui M."/>
        </authorList>
    </citation>
    <scope>NUCLEOTIDE SEQUENCE [LARGE SCALE GENOMIC DNA]</scope>
    <source>
        <strain evidence="2 3">PL12</strain>
    </source>
</reference>
<gene>
    <name evidence="2" type="ORF">DSCA_55550</name>
</gene>
<keyword evidence="3" id="KW-1185">Reference proteome</keyword>
<feature type="region of interest" description="Disordered" evidence="1">
    <location>
        <begin position="1"/>
        <end position="20"/>
    </location>
</feature>
<dbReference type="Proteomes" id="UP000427906">
    <property type="component" value="Chromosome"/>
</dbReference>
<feature type="compositionally biased region" description="Basic and acidic residues" evidence="1">
    <location>
        <begin position="1"/>
        <end position="14"/>
    </location>
</feature>